<name>A0A6J7C8Z2_9ZZZZ</name>
<evidence type="ECO:0000313" key="4">
    <source>
        <dbReference type="EMBL" id="CAB4705177.1"/>
    </source>
</evidence>
<evidence type="ECO:0000313" key="8">
    <source>
        <dbReference type="EMBL" id="CAB5005455.1"/>
    </source>
</evidence>
<organism evidence="6">
    <name type="scientific">freshwater metagenome</name>
    <dbReference type="NCBI Taxonomy" id="449393"/>
    <lineage>
        <taxon>unclassified sequences</taxon>
        <taxon>metagenomes</taxon>
        <taxon>ecological metagenomes</taxon>
    </lineage>
</organism>
<evidence type="ECO:0000256" key="2">
    <source>
        <dbReference type="SAM" id="Phobius"/>
    </source>
</evidence>
<keyword evidence="2" id="KW-0472">Membrane</keyword>
<evidence type="ECO:0000313" key="5">
    <source>
        <dbReference type="EMBL" id="CAB4815797.1"/>
    </source>
</evidence>
<accession>A0A6J7C8Z2</accession>
<keyword evidence="2" id="KW-1133">Transmembrane helix</keyword>
<evidence type="ECO:0000313" key="3">
    <source>
        <dbReference type="EMBL" id="CAB4362515.1"/>
    </source>
</evidence>
<dbReference type="EMBL" id="CAFBOL010000087">
    <property type="protein sequence ID" value="CAB5005455.1"/>
    <property type="molecule type" value="Genomic_DNA"/>
</dbReference>
<evidence type="ECO:0000313" key="6">
    <source>
        <dbReference type="EMBL" id="CAB4853328.1"/>
    </source>
</evidence>
<dbReference type="EMBL" id="CAFAAV010000065">
    <property type="protein sequence ID" value="CAB4815797.1"/>
    <property type="molecule type" value="Genomic_DNA"/>
</dbReference>
<evidence type="ECO:0000313" key="7">
    <source>
        <dbReference type="EMBL" id="CAB4909491.1"/>
    </source>
</evidence>
<reference evidence="6" key="1">
    <citation type="submission" date="2020-05" db="EMBL/GenBank/DDBJ databases">
        <authorList>
            <person name="Chiriac C."/>
            <person name="Salcher M."/>
            <person name="Ghai R."/>
            <person name="Kavagutti S V."/>
        </authorList>
    </citation>
    <scope>NUCLEOTIDE SEQUENCE</scope>
</reference>
<keyword evidence="2" id="KW-0812">Transmembrane</keyword>
<dbReference type="EMBL" id="CAEZYF010000002">
    <property type="protein sequence ID" value="CAB4705177.1"/>
    <property type="molecule type" value="Genomic_DNA"/>
</dbReference>
<evidence type="ECO:0000256" key="1">
    <source>
        <dbReference type="SAM" id="MobiDB-lite"/>
    </source>
</evidence>
<feature type="region of interest" description="Disordered" evidence="1">
    <location>
        <begin position="207"/>
        <end position="253"/>
    </location>
</feature>
<sequence length="253" mass="25561">MSYQPQPPMAAIPQSPKKGKRSLVIGLGLIVIGGGLGVALIGLSGSTKEETVKKFARAPAGCTTTLEFDKSAEFTFFIETRGRVGDVGGDCAGNQSSYDRNAMPTVALTLTDPDGRDVSLSDARSATYSAGDFVGEAYQTANIESTGTYRLTVASESSDFAIAVGGDPEAESNMIKTGGIVAAAAGVVLGLLVLLLGRRTSSGGVPPVPAWQPAAPTGSWPGQPGAAPVPPPSPPPAPPAPPSGSGWGAPQQQ</sequence>
<feature type="compositionally biased region" description="Low complexity" evidence="1">
    <location>
        <begin position="211"/>
        <end position="226"/>
    </location>
</feature>
<dbReference type="EMBL" id="CAFBMT010000001">
    <property type="protein sequence ID" value="CAB4909491.1"/>
    <property type="molecule type" value="Genomic_DNA"/>
</dbReference>
<feature type="compositionally biased region" description="Pro residues" evidence="1">
    <location>
        <begin position="227"/>
        <end position="242"/>
    </location>
</feature>
<feature type="transmembrane region" description="Helical" evidence="2">
    <location>
        <begin position="178"/>
        <end position="197"/>
    </location>
</feature>
<protein>
    <submittedName>
        <fullName evidence="6">Unannotated protein</fullName>
    </submittedName>
</protein>
<proteinExistence type="predicted"/>
<feature type="transmembrane region" description="Helical" evidence="2">
    <location>
        <begin position="23"/>
        <end position="43"/>
    </location>
</feature>
<dbReference type="EMBL" id="CAESGF010000002">
    <property type="protein sequence ID" value="CAB4362515.1"/>
    <property type="molecule type" value="Genomic_DNA"/>
</dbReference>
<gene>
    <name evidence="4" type="ORF">UFOPK2656_00294</name>
    <name evidence="5" type="ORF">UFOPK3099_01056</name>
    <name evidence="6" type="ORF">UFOPK3267_02856</name>
    <name evidence="7" type="ORF">UFOPK3651_00062</name>
    <name evidence="8" type="ORF">UFOPK3931_02488</name>
    <name evidence="3" type="ORF">UFOPK4189_00291</name>
</gene>
<dbReference type="AlphaFoldDB" id="A0A6J7C8Z2"/>
<dbReference type="EMBL" id="CAFBIY010000236">
    <property type="protein sequence ID" value="CAB4853328.1"/>
    <property type="molecule type" value="Genomic_DNA"/>
</dbReference>